<sequence length="163" mass="16661">MMKTLASTAAAMLAMGSASLAAWQPARGSDDVKLDLIAALQGRCTALTIAGKPGACNPKGGVLVTRLKNNRTLVMIGMADGKSALTFVGEGPKGDAEPLANLRVSRVYVGSDPNAPHIEAKGSCKLAGEAGGKRTLDCQATDAAGARYSLEFEGAGAPEVQRF</sequence>
<evidence type="ECO:0000313" key="3">
    <source>
        <dbReference type="Proteomes" id="UP000239772"/>
    </source>
</evidence>
<evidence type="ECO:0000256" key="1">
    <source>
        <dbReference type="SAM" id="SignalP"/>
    </source>
</evidence>
<reference evidence="3" key="1">
    <citation type="submission" date="2018-03" db="EMBL/GenBank/DDBJ databases">
        <authorList>
            <person name="Sun L."/>
            <person name="Liu H."/>
            <person name="Chen W."/>
            <person name="Huang K."/>
            <person name="Liu W."/>
            <person name="Gao X."/>
        </authorList>
    </citation>
    <scope>NUCLEOTIDE SEQUENCE [LARGE SCALE GENOMIC DNA]</scope>
    <source>
        <strain evidence="3">SH9</strain>
    </source>
</reference>
<keyword evidence="1" id="KW-0732">Signal</keyword>
<accession>A0A2T1HS19</accession>
<protein>
    <recommendedName>
        <fullName evidence="4">DUF3617 domain-containing protein</fullName>
    </recommendedName>
</protein>
<organism evidence="2 3">
    <name type="scientific">Alsobacter soli</name>
    <dbReference type="NCBI Taxonomy" id="2109933"/>
    <lineage>
        <taxon>Bacteria</taxon>
        <taxon>Pseudomonadati</taxon>
        <taxon>Pseudomonadota</taxon>
        <taxon>Alphaproteobacteria</taxon>
        <taxon>Hyphomicrobiales</taxon>
        <taxon>Alsobacteraceae</taxon>
        <taxon>Alsobacter</taxon>
    </lineage>
</organism>
<evidence type="ECO:0008006" key="4">
    <source>
        <dbReference type="Google" id="ProtNLM"/>
    </source>
</evidence>
<feature type="signal peptide" evidence="1">
    <location>
        <begin position="1"/>
        <end position="21"/>
    </location>
</feature>
<dbReference type="Proteomes" id="UP000239772">
    <property type="component" value="Unassembled WGS sequence"/>
</dbReference>
<proteinExistence type="predicted"/>
<keyword evidence="3" id="KW-1185">Reference proteome</keyword>
<evidence type="ECO:0000313" key="2">
    <source>
        <dbReference type="EMBL" id="PSC04319.1"/>
    </source>
</evidence>
<comment type="caution">
    <text evidence="2">The sequence shown here is derived from an EMBL/GenBank/DDBJ whole genome shotgun (WGS) entry which is preliminary data.</text>
</comment>
<name>A0A2T1HS19_9HYPH</name>
<dbReference type="AlphaFoldDB" id="A0A2T1HS19"/>
<feature type="chain" id="PRO_5015681223" description="DUF3617 domain-containing protein" evidence="1">
    <location>
        <begin position="22"/>
        <end position="163"/>
    </location>
</feature>
<gene>
    <name evidence="2" type="ORF">SLNSH_13895</name>
</gene>
<dbReference type="EMBL" id="PVZS01000014">
    <property type="protein sequence ID" value="PSC04319.1"/>
    <property type="molecule type" value="Genomic_DNA"/>
</dbReference>